<dbReference type="Proteomes" id="UP000254337">
    <property type="component" value="Chromosome"/>
</dbReference>
<dbReference type="RefSeq" id="WP_107195961.1">
    <property type="nucleotide sequence ID" value="NZ_CP029462.1"/>
</dbReference>
<sequence>MTYEELNAAHVAELLALGVPPEELEAVLAAEERTGLSFAESLRLQQEQPTLSMDIMADTLESGFCYEEDDG</sequence>
<dbReference type="EMBL" id="CP029462">
    <property type="protein sequence ID" value="AXL20339.1"/>
    <property type="molecule type" value="Genomic_DNA"/>
</dbReference>
<name>A0A346AWU6_9FIRM</name>
<accession>A0A346AWU6</accession>
<protein>
    <submittedName>
        <fullName evidence="1">Uncharacterized protein</fullName>
    </submittedName>
</protein>
<organism evidence="1 2">
    <name type="scientific">Megasphaera stantonii</name>
    <dbReference type="NCBI Taxonomy" id="2144175"/>
    <lineage>
        <taxon>Bacteria</taxon>
        <taxon>Bacillati</taxon>
        <taxon>Bacillota</taxon>
        <taxon>Negativicutes</taxon>
        <taxon>Veillonellales</taxon>
        <taxon>Veillonellaceae</taxon>
        <taxon>Megasphaera</taxon>
    </lineage>
</organism>
<keyword evidence="2" id="KW-1185">Reference proteome</keyword>
<gene>
    <name evidence="1" type="ORF">DKB62_01430</name>
</gene>
<reference evidence="1 2" key="1">
    <citation type="submission" date="2018-05" db="EMBL/GenBank/DDBJ databases">
        <title>Complete genome sequence of Megasphaera sp. AJH120T, isolated from the ceca of a chicken.</title>
        <authorList>
            <person name="Maki J."/>
            <person name="Looft T."/>
        </authorList>
    </citation>
    <scope>NUCLEOTIDE SEQUENCE [LARGE SCALE GENOMIC DNA]</scope>
    <source>
        <strain evidence="1 2">AJH120</strain>
    </source>
</reference>
<evidence type="ECO:0000313" key="1">
    <source>
        <dbReference type="EMBL" id="AXL20339.1"/>
    </source>
</evidence>
<proteinExistence type="predicted"/>
<dbReference type="AlphaFoldDB" id="A0A346AWU6"/>
<dbReference type="KEGG" id="meg:DKB62_01430"/>
<evidence type="ECO:0000313" key="2">
    <source>
        <dbReference type="Proteomes" id="UP000254337"/>
    </source>
</evidence>